<dbReference type="Gene3D" id="2.60.40.640">
    <property type="match status" value="2"/>
</dbReference>
<sequence length="317" mass="36069">MTIDGTELSVSLLEPDRRYYPGDIVLGVVNIITEKSAIKRSILLELEGMVRTTCKNEELSCELLGTQTLIKKKAMLLRATILAAGEHRFPFEMQLPMLPLPSTYEGDENAQINYNLHAILKKGWLKKLKATIPVKIWERIDVDVPELHLPMEKYKQIHSPEGVIEAMVRVPRRGFCPDDVVPIELHINHFTRPKGPLTVYFYVRQQICREAKGYIVTENRVTASASSYLILDPDTLRLDLPLLFPLQSRVNPSIKTDLLTISSKLKIQIKLSEEEDSNKIKMTFPIVIGTYNSGGLRWRTVDTLPLYESAPPYSAER</sequence>
<dbReference type="Pfam" id="PF02752">
    <property type="entry name" value="Arrestin_C"/>
    <property type="match status" value="1"/>
</dbReference>
<dbReference type="SUPFAM" id="SSF81296">
    <property type="entry name" value="E set domains"/>
    <property type="match status" value="1"/>
</dbReference>
<comment type="caution">
    <text evidence="2">The sequence shown here is derived from an EMBL/GenBank/DDBJ whole genome shotgun (WGS) entry which is preliminary data.</text>
</comment>
<accession>A0ABR2WAU0</accession>
<dbReference type="InterPro" id="IPR011022">
    <property type="entry name" value="Arrestin_C-like"/>
</dbReference>
<dbReference type="Pfam" id="PF00339">
    <property type="entry name" value="Arrestin_N"/>
    <property type="match status" value="1"/>
</dbReference>
<evidence type="ECO:0000313" key="3">
    <source>
        <dbReference type="Proteomes" id="UP001479436"/>
    </source>
</evidence>
<gene>
    <name evidence="2" type="ORF">K7432_000669</name>
</gene>
<name>A0ABR2WAU0_9FUNG</name>
<dbReference type="InterPro" id="IPR014752">
    <property type="entry name" value="Arrestin-like_C"/>
</dbReference>
<dbReference type="InterPro" id="IPR014756">
    <property type="entry name" value="Ig_E-set"/>
</dbReference>
<feature type="domain" description="Arrestin C-terminal-like" evidence="1">
    <location>
        <begin position="160"/>
        <end position="293"/>
    </location>
</feature>
<reference evidence="2 3" key="1">
    <citation type="submission" date="2023-04" db="EMBL/GenBank/DDBJ databases">
        <title>Genome of Basidiobolus ranarum AG-B5.</title>
        <authorList>
            <person name="Stajich J.E."/>
            <person name="Carter-House D."/>
            <person name="Gryganskyi A."/>
        </authorList>
    </citation>
    <scope>NUCLEOTIDE SEQUENCE [LARGE SCALE GENOMIC DNA]</scope>
    <source>
        <strain evidence="2 3">AG-B5</strain>
    </source>
</reference>
<proteinExistence type="predicted"/>
<protein>
    <recommendedName>
        <fullName evidence="1">Arrestin C-terminal-like domain-containing protein</fullName>
    </recommendedName>
</protein>
<dbReference type="PANTHER" id="PTHR11188:SF17">
    <property type="entry name" value="FI21816P1"/>
    <property type="match status" value="1"/>
</dbReference>
<organism evidence="2 3">
    <name type="scientific">Basidiobolus ranarum</name>
    <dbReference type="NCBI Taxonomy" id="34480"/>
    <lineage>
        <taxon>Eukaryota</taxon>
        <taxon>Fungi</taxon>
        <taxon>Fungi incertae sedis</taxon>
        <taxon>Zoopagomycota</taxon>
        <taxon>Entomophthoromycotina</taxon>
        <taxon>Basidiobolomycetes</taxon>
        <taxon>Basidiobolales</taxon>
        <taxon>Basidiobolaceae</taxon>
        <taxon>Basidiobolus</taxon>
    </lineage>
</organism>
<dbReference type="EMBL" id="JASJQH010006888">
    <property type="protein sequence ID" value="KAK9728916.1"/>
    <property type="molecule type" value="Genomic_DNA"/>
</dbReference>
<dbReference type="InterPro" id="IPR050357">
    <property type="entry name" value="Arrestin_domain-protein"/>
</dbReference>
<keyword evidence="3" id="KW-1185">Reference proteome</keyword>
<dbReference type="SMART" id="SM01017">
    <property type="entry name" value="Arrestin_C"/>
    <property type="match status" value="1"/>
</dbReference>
<dbReference type="InterPro" id="IPR011021">
    <property type="entry name" value="Arrestin-like_N"/>
</dbReference>
<dbReference type="Proteomes" id="UP001479436">
    <property type="component" value="Unassembled WGS sequence"/>
</dbReference>
<evidence type="ECO:0000259" key="1">
    <source>
        <dbReference type="SMART" id="SM01017"/>
    </source>
</evidence>
<dbReference type="PANTHER" id="PTHR11188">
    <property type="entry name" value="ARRESTIN DOMAIN CONTAINING PROTEIN"/>
    <property type="match status" value="1"/>
</dbReference>
<evidence type="ECO:0000313" key="2">
    <source>
        <dbReference type="EMBL" id="KAK9728916.1"/>
    </source>
</evidence>